<feature type="binding site" evidence="9">
    <location>
        <position position="393"/>
    </location>
    <ligand>
        <name>phosphoenolpyruvate</name>
        <dbReference type="ChEBI" id="CHEBI:58702"/>
    </ligand>
</feature>
<evidence type="ECO:0000256" key="6">
    <source>
        <dbReference type="ARBA" id="ARBA00022679"/>
    </source>
</evidence>
<comment type="similarity">
    <text evidence="3 9">Belongs to the EPSP synthase family.</text>
</comment>
<protein>
    <recommendedName>
        <fullName evidence="9">3-phosphoshikimate 1-carboxyvinyltransferase</fullName>
        <ecNumber evidence="9">2.5.1.19</ecNumber>
    </recommendedName>
    <alternativeName>
        <fullName evidence="9">5-enolpyruvylshikimate-3-phosphate synthase</fullName>
        <shortName evidence="9">EPSP synthase</shortName>
        <shortName evidence="9">EPSPS</shortName>
    </alternativeName>
</protein>
<feature type="domain" description="Enolpyruvate transferase" evidence="10">
    <location>
        <begin position="11"/>
        <end position="428"/>
    </location>
</feature>
<evidence type="ECO:0000313" key="11">
    <source>
        <dbReference type="EMBL" id="EIA15178.1"/>
    </source>
</evidence>
<dbReference type="InterPro" id="IPR013792">
    <property type="entry name" value="RNA3'P_cycl/enolpyr_Trfase_a/b"/>
</dbReference>
<evidence type="ECO:0000256" key="7">
    <source>
        <dbReference type="ARBA" id="ARBA00023141"/>
    </source>
</evidence>
<evidence type="ECO:0000256" key="4">
    <source>
        <dbReference type="ARBA" id="ARBA00022490"/>
    </source>
</evidence>
<dbReference type="Proteomes" id="UP000003093">
    <property type="component" value="Unassembled WGS sequence"/>
</dbReference>
<feature type="active site" description="Proton acceptor" evidence="9">
    <location>
        <position position="320"/>
    </location>
</feature>
<reference evidence="11 12" key="1">
    <citation type="journal article" date="2012" name="MBio">
        <title>Identification of a highly transmissible animal-independent Staphylococcus aureus ST398 clone with distinct genomic and cell adhesion properties.</title>
        <authorList>
            <person name="Uhlemann A.C."/>
            <person name="Porcella S.F."/>
            <person name="Trivedi S."/>
            <person name="Sullivan S.B."/>
            <person name="Hafer C."/>
            <person name="Kennedy A.D."/>
            <person name="Barbian K.D."/>
            <person name="McCarthy A.J."/>
            <person name="Street C."/>
            <person name="Hirschberg D.L."/>
            <person name="Lipkin W.I."/>
            <person name="Lindsay J.A."/>
            <person name="DeLeo F.R."/>
            <person name="Lowy F.D."/>
        </authorList>
    </citation>
    <scope>NUCLEOTIDE SEQUENCE [LARGE SCALE GENOMIC DNA]</scope>
    <source>
        <strain evidence="11 12">DR10</strain>
    </source>
</reference>
<dbReference type="PANTHER" id="PTHR21090:SF5">
    <property type="entry name" value="PENTAFUNCTIONAL AROM POLYPEPTIDE"/>
    <property type="match status" value="1"/>
</dbReference>
<dbReference type="InterPro" id="IPR036968">
    <property type="entry name" value="Enolpyruvate_Tfrase_sf"/>
</dbReference>
<dbReference type="InterPro" id="IPR023193">
    <property type="entry name" value="EPSP_synthase_CS"/>
</dbReference>
<dbReference type="Gene3D" id="3.65.10.10">
    <property type="entry name" value="Enolpyruvate transferase domain"/>
    <property type="match status" value="2"/>
</dbReference>
<dbReference type="NCBIfam" id="TIGR01356">
    <property type="entry name" value="aroA"/>
    <property type="match status" value="1"/>
</dbReference>
<proteinExistence type="inferred from homology"/>
<feature type="binding site" evidence="9">
    <location>
        <position position="170"/>
    </location>
    <ligand>
        <name>3-phosphoshikimate</name>
        <dbReference type="ChEBI" id="CHEBI:145989"/>
    </ligand>
</feature>
<dbReference type="GO" id="GO:0008652">
    <property type="term" value="P:amino acid biosynthetic process"/>
    <property type="evidence" value="ECO:0007669"/>
    <property type="project" value="UniProtKB-KW"/>
</dbReference>
<comment type="subunit">
    <text evidence="9">Monomer.</text>
</comment>
<dbReference type="PROSITE" id="PS00885">
    <property type="entry name" value="EPSP_SYNTHASE_2"/>
    <property type="match status" value="1"/>
</dbReference>
<evidence type="ECO:0000256" key="3">
    <source>
        <dbReference type="ARBA" id="ARBA00009948"/>
    </source>
</evidence>
<evidence type="ECO:0000256" key="2">
    <source>
        <dbReference type="ARBA" id="ARBA00004811"/>
    </source>
</evidence>
<feature type="binding site" evidence="9">
    <location>
        <position position="172"/>
    </location>
    <ligand>
        <name>phosphoenolpyruvate</name>
        <dbReference type="ChEBI" id="CHEBI:58702"/>
    </ligand>
</feature>
<evidence type="ECO:0000259" key="10">
    <source>
        <dbReference type="Pfam" id="PF00275"/>
    </source>
</evidence>
<keyword evidence="7 9" id="KW-0057">Aromatic amino acid biosynthesis</keyword>
<dbReference type="EMBL" id="AIDT01000001">
    <property type="protein sequence ID" value="EIA15178.1"/>
    <property type="molecule type" value="Genomic_DNA"/>
</dbReference>
<feature type="binding site" evidence="9">
    <location>
        <position position="320"/>
    </location>
    <ligand>
        <name>3-phosphoshikimate</name>
        <dbReference type="ChEBI" id="CHEBI:145989"/>
    </ligand>
</feature>
<feature type="binding site" evidence="9">
    <location>
        <position position="26"/>
    </location>
    <ligand>
        <name>3-phosphoshikimate</name>
        <dbReference type="ChEBI" id="CHEBI:145989"/>
    </ligand>
</feature>
<feature type="binding site" evidence="9">
    <location>
        <position position="172"/>
    </location>
    <ligand>
        <name>3-phosphoshikimate</name>
        <dbReference type="ChEBI" id="CHEBI:145989"/>
    </ligand>
</feature>
<name>A0ABC9Q319_STAA5</name>
<comment type="function">
    <text evidence="1 9">Catalyzes the transfer of the enolpyruvyl moiety of phosphoenolpyruvate (PEP) to the 5-hydroxyl of shikimate-3-phosphate (S3P) to produce enolpyruvyl shikimate-3-phosphate and inorganic phosphate.</text>
</comment>
<keyword evidence="6 9" id="KW-0808">Transferase</keyword>
<dbReference type="HAMAP" id="MF_00210">
    <property type="entry name" value="EPSP_synth"/>
    <property type="match status" value="1"/>
</dbReference>
<dbReference type="FunFam" id="3.65.10.10:FF:000006">
    <property type="entry name" value="3-phosphoshikimate 1-carboxyvinyltransferase"/>
    <property type="match status" value="1"/>
</dbReference>
<comment type="caution">
    <text evidence="9">Lacks conserved residue(s) required for the propagation of feature annotation.</text>
</comment>
<feature type="binding site" evidence="9">
    <location>
        <position position="126"/>
    </location>
    <ligand>
        <name>phosphoenolpyruvate</name>
        <dbReference type="ChEBI" id="CHEBI:58702"/>
    </ligand>
</feature>
<feature type="binding site" evidence="9">
    <location>
        <position position="351"/>
    </location>
    <ligand>
        <name>phosphoenolpyruvate</name>
        <dbReference type="ChEBI" id="CHEBI:58702"/>
    </ligand>
</feature>
<dbReference type="GO" id="GO:0009073">
    <property type="term" value="P:aromatic amino acid family biosynthetic process"/>
    <property type="evidence" value="ECO:0007669"/>
    <property type="project" value="UniProtKB-KW"/>
</dbReference>
<comment type="pathway">
    <text evidence="2 9">Metabolic intermediate biosynthesis; chorismate biosynthesis; chorismate from D-erythrose 4-phosphate and phosphoenolpyruvate: step 6/7.</text>
</comment>
<comment type="catalytic activity">
    <reaction evidence="8">
        <text>3-phosphoshikimate + phosphoenolpyruvate = 5-O-(1-carboxyvinyl)-3-phosphoshikimate + phosphate</text>
        <dbReference type="Rhea" id="RHEA:21256"/>
        <dbReference type="ChEBI" id="CHEBI:43474"/>
        <dbReference type="ChEBI" id="CHEBI:57701"/>
        <dbReference type="ChEBI" id="CHEBI:58702"/>
        <dbReference type="ChEBI" id="CHEBI:145989"/>
        <dbReference type="EC" id="2.5.1.19"/>
    </reaction>
    <physiologicalReaction direction="left-to-right" evidence="8">
        <dbReference type="Rhea" id="RHEA:21257"/>
    </physiologicalReaction>
</comment>
<dbReference type="EC" id="2.5.1.19" evidence="9"/>
<sequence length="435" mass="47366">MNEMVNEQIIDISGPLKGEIEVPGDKSMTHRAIMLASLAEGVSTIYKPLLGEDCRRTMDIFRLLGVEIKEDDEKLVVTSPGYQSFNTPHQVLYTGNSGTTTRLLAGLLSGLGIESVLSGDVSIGKRPMDRVLRPLKSMNANIEGIEDNYTPLIIKPSVIKGINYKMEVASAQVKSAILFASLFSKEPTIIKELDVSRNHTETMFRHFNIPIEAEGLSITTTPEAIRYIKPADFHVPGDISSAAFFIVAALITPGSDVTIHNVGINPTRSGIIDIVEKMGGNIQLFNQTTGAEPTASIRIQYTPMLQPITIEGELVPKAIDELPVIALLCTQAVGTSTIKDAEELKVKETNRIDTTADMLNLLGFELQPTNDGLIIHPSEFKTNATVDSLTDHRIGMMLAVASLLSSEPVKIKQFDAVNVSFPGFLPKLKLLENEG</sequence>
<comment type="subcellular location">
    <subcellularLocation>
        <location evidence="9">Cytoplasm</location>
    </subcellularLocation>
</comment>
<dbReference type="GO" id="GO:0003866">
    <property type="term" value="F:3-phosphoshikimate 1-carboxyvinyltransferase activity"/>
    <property type="evidence" value="ECO:0007669"/>
    <property type="project" value="UniProtKB-UniRule"/>
</dbReference>
<evidence type="ECO:0000256" key="8">
    <source>
        <dbReference type="ARBA" id="ARBA00044633"/>
    </source>
</evidence>
<dbReference type="GO" id="GO:0005737">
    <property type="term" value="C:cytoplasm"/>
    <property type="evidence" value="ECO:0007669"/>
    <property type="project" value="UniProtKB-SubCell"/>
</dbReference>
<feature type="binding site" evidence="9">
    <location>
        <position position="98"/>
    </location>
    <ligand>
        <name>phosphoenolpyruvate</name>
        <dbReference type="ChEBI" id="CHEBI:58702"/>
    </ligand>
</feature>
<gene>
    <name evidence="9" type="primary">aroA</name>
    <name evidence="11" type="ORF">ST398NM02_1464</name>
</gene>
<feature type="binding site" evidence="9">
    <location>
        <position position="347"/>
    </location>
    <ligand>
        <name>3-phosphoshikimate</name>
        <dbReference type="ChEBI" id="CHEBI:145989"/>
    </ligand>
</feature>
<accession>A0ABC9Q319</accession>
<dbReference type="PIRSF" id="PIRSF000505">
    <property type="entry name" value="EPSPS"/>
    <property type="match status" value="1"/>
</dbReference>
<dbReference type="InterPro" id="IPR006264">
    <property type="entry name" value="EPSP_synthase"/>
</dbReference>
<keyword evidence="5 9" id="KW-0028">Amino-acid biosynthesis</keyword>
<dbReference type="PROSITE" id="PS00104">
    <property type="entry name" value="EPSP_SYNTHASE_1"/>
    <property type="match status" value="1"/>
</dbReference>
<dbReference type="PANTHER" id="PTHR21090">
    <property type="entry name" value="AROM/DEHYDROQUINATE SYNTHASE"/>
    <property type="match status" value="1"/>
</dbReference>
<evidence type="ECO:0000313" key="12">
    <source>
        <dbReference type="Proteomes" id="UP000003093"/>
    </source>
</evidence>
<feature type="binding site" evidence="9">
    <location>
        <position position="26"/>
    </location>
    <ligand>
        <name>phosphoenolpyruvate</name>
        <dbReference type="ChEBI" id="CHEBI:58702"/>
    </ligand>
</feature>
<comment type="caution">
    <text evidence="11">The sequence shown here is derived from an EMBL/GenBank/DDBJ whole genome shotgun (WGS) entry which is preliminary data.</text>
</comment>
<feature type="binding site" evidence="9">
    <location>
        <position position="27"/>
    </location>
    <ligand>
        <name>3-phosphoshikimate</name>
        <dbReference type="ChEBI" id="CHEBI:145989"/>
    </ligand>
</feature>
<dbReference type="InterPro" id="IPR001986">
    <property type="entry name" value="Enolpyruvate_Tfrase_dom"/>
</dbReference>
<evidence type="ECO:0000256" key="1">
    <source>
        <dbReference type="ARBA" id="ARBA00002174"/>
    </source>
</evidence>
<evidence type="ECO:0000256" key="9">
    <source>
        <dbReference type="HAMAP-Rule" id="MF_00210"/>
    </source>
</evidence>
<dbReference type="SUPFAM" id="SSF55205">
    <property type="entry name" value="EPT/RTPC-like"/>
    <property type="match status" value="1"/>
</dbReference>
<dbReference type="GO" id="GO:0009423">
    <property type="term" value="P:chorismate biosynthetic process"/>
    <property type="evidence" value="ECO:0007669"/>
    <property type="project" value="UniProtKB-UniRule"/>
</dbReference>
<dbReference type="Pfam" id="PF00275">
    <property type="entry name" value="EPSP_synthase"/>
    <property type="match status" value="1"/>
</dbReference>
<dbReference type="AlphaFoldDB" id="A0ABC9Q319"/>
<feature type="binding site" evidence="9">
    <location>
        <position position="31"/>
    </location>
    <ligand>
        <name>3-phosphoshikimate</name>
        <dbReference type="ChEBI" id="CHEBI:145989"/>
    </ligand>
</feature>
<evidence type="ECO:0000256" key="5">
    <source>
        <dbReference type="ARBA" id="ARBA00022605"/>
    </source>
</evidence>
<dbReference type="FunFam" id="3.65.10.10:FF:000005">
    <property type="entry name" value="3-phosphoshikimate 1-carboxyvinyltransferase"/>
    <property type="match status" value="1"/>
</dbReference>
<keyword evidence="4 9" id="KW-0963">Cytoplasm</keyword>
<dbReference type="CDD" id="cd01556">
    <property type="entry name" value="EPSP_synthase"/>
    <property type="match status" value="1"/>
</dbReference>
<organism evidence="11 12">
    <name type="scientific">Staphylococcus aureus subsp. aureus DR10</name>
    <dbReference type="NCBI Taxonomy" id="1155079"/>
    <lineage>
        <taxon>Bacteria</taxon>
        <taxon>Bacillati</taxon>
        <taxon>Bacillota</taxon>
        <taxon>Bacilli</taxon>
        <taxon>Bacillales</taxon>
        <taxon>Staphylococcaceae</taxon>
        <taxon>Staphylococcus</taxon>
    </lineage>
</organism>